<keyword evidence="4" id="KW-1185">Reference proteome</keyword>
<dbReference type="InterPro" id="IPR007724">
    <property type="entry name" value="Poly_GlycHdrlase"/>
</dbReference>
<gene>
    <name evidence="3" type="ORF">BSL78_27715</name>
</gene>
<dbReference type="GO" id="GO:0005634">
    <property type="term" value="C:nucleus"/>
    <property type="evidence" value="ECO:0007669"/>
    <property type="project" value="TreeGrafter"/>
</dbReference>
<dbReference type="InterPro" id="IPR048362">
    <property type="entry name" value="PARG_helical"/>
</dbReference>
<dbReference type="GO" id="GO:0005975">
    <property type="term" value="P:carbohydrate metabolic process"/>
    <property type="evidence" value="ECO:0007669"/>
    <property type="project" value="InterPro"/>
</dbReference>
<evidence type="ECO:0000313" key="4">
    <source>
        <dbReference type="Proteomes" id="UP000230750"/>
    </source>
</evidence>
<feature type="compositionally biased region" description="Basic and acidic residues" evidence="1">
    <location>
        <begin position="71"/>
        <end position="89"/>
    </location>
</feature>
<organism evidence="3 4">
    <name type="scientific">Stichopus japonicus</name>
    <name type="common">Sea cucumber</name>
    <dbReference type="NCBI Taxonomy" id="307972"/>
    <lineage>
        <taxon>Eukaryota</taxon>
        <taxon>Metazoa</taxon>
        <taxon>Echinodermata</taxon>
        <taxon>Eleutherozoa</taxon>
        <taxon>Echinozoa</taxon>
        <taxon>Holothuroidea</taxon>
        <taxon>Aspidochirotacea</taxon>
        <taxon>Aspidochirotida</taxon>
        <taxon>Stichopodidae</taxon>
        <taxon>Apostichopus</taxon>
    </lineage>
</organism>
<feature type="region of interest" description="Disordered" evidence="1">
    <location>
        <begin position="123"/>
        <end position="147"/>
    </location>
</feature>
<dbReference type="OrthoDB" id="1937899at2759"/>
<evidence type="ECO:0000259" key="2">
    <source>
        <dbReference type="Pfam" id="PF20811"/>
    </source>
</evidence>
<dbReference type="STRING" id="307972.A0A2G8JIA1"/>
<dbReference type="GO" id="GO:0004649">
    <property type="term" value="F:poly(ADP-ribose) glycohydrolase activity"/>
    <property type="evidence" value="ECO:0007669"/>
    <property type="project" value="InterPro"/>
</dbReference>
<dbReference type="Pfam" id="PF20811">
    <property type="entry name" value="PARG_cat_N"/>
    <property type="match status" value="1"/>
</dbReference>
<dbReference type="GO" id="GO:0005737">
    <property type="term" value="C:cytoplasm"/>
    <property type="evidence" value="ECO:0007669"/>
    <property type="project" value="TreeGrafter"/>
</dbReference>
<dbReference type="PANTHER" id="PTHR12837:SF15">
    <property type="entry name" value="POLY(ADP-RIBOSE) GLYCOHYDROLASE"/>
    <property type="match status" value="1"/>
</dbReference>
<dbReference type="AlphaFoldDB" id="A0A2G8JIA1"/>
<protein>
    <submittedName>
        <fullName evidence="3">Putative poly(ADP-ribose) glycohydrolase</fullName>
    </submittedName>
</protein>
<comment type="caution">
    <text evidence="3">The sequence shown here is derived from an EMBL/GenBank/DDBJ whole genome shotgun (WGS) entry which is preliminary data.</text>
</comment>
<evidence type="ECO:0000256" key="1">
    <source>
        <dbReference type="SAM" id="MobiDB-lite"/>
    </source>
</evidence>
<keyword evidence="3" id="KW-0378">Hydrolase</keyword>
<name>A0A2G8JIA1_STIJA</name>
<dbReference type="GO" id="GO:0006282">
    <property type="term" value="P:regulation of DNA repair"/>
    <property type="evidence" value="ECO:0007669"/>
    <property type="project" value="InterPro"/>
</dbReference>
<feature type="region of interest" description="Disordered" evidence="1">
    <location>
        <begin position="67"/>
        <end position="90"/>
    </location>
</feature>
<dbReference type="GO" id="GO:0009225">
    <property type="term" value="P:nucleotide-sugar metabolic process"/>
    <property type="evidence" value="ECO:0007669"/>
    <property type="project" value="TreeGrafter"/>
</dbReference>
<proteinExistence type="predicted"/>
<feature type="domain" description="PARG helical" evidence="2">
    <location>
        <begin position="277"/>
        <end position="360"/>
    </location>
</feature>
<reference evidence="3 4" key="1">
    <citation type="journal article" date="2017" name="PLoS Biol.">
        <title>The sea cucumber genome provides insights into morphological evolution and visceral regeneration.</title>
        <authorList>
            <person name="Zhang X."/>
            <person name="Sun L."/>
            <person name="Yuan J."/>
            <person name="Sun Y."/>
            <person name="Gao Y."/>
            <person name="Zhang L."/>
            <person name="Li S."/>
            <person name="Dai H."/>
            <person name="Hamel J.F."/>
            <person name="Liu C."/>
            <person name="Yu Y."/>
            <person name="Liu S."/>
            <person name="Lin W."/>
            <person name="Guo K."/>
            <person name="Jin S."/>
            <person name="Xu P."/>
            <person name="Storey K.B."/>
            <person name="Huan P."/>
            <person name="Zhang T."/>
            <person name="Zhou Y."/>
            <person name="Zhang J."/>
            <person name="Lin C."/>
            <person name="Li X."/>
            <person name="Xing L."/>
            <person name="Huo D."/>
            <person name="Sun M."/>
            <person name="Wang L."/>
            <person name="Mercier A."/>
            <person name="Li F."/>
            <person name="Yang H."/>
            <person name="Xiang J."/>
        </authorList>
    </citation>
    <scope>NUCLEOTIDE SEQUENCE [LARGE SCALE GENOMIC DNA]</scope>
    <source>
        <strain evidence="3">Shaxun</strain>
        <tissue evidence="3">Muscle</tissue>
    </source>
</reference>
<dbReference type="GO" id="GO:1990966">
    <property type="term" value="P:ATP generation from poly-ADP-D-ribose"/>
    <property type="evidence" value="ECO:0007669"/>
    <property type="project" value="TreeGrafter"/>
</dbReference>
<dbReference type="PANTHER" id="PTHR12837">
    <property type="entry name" value="POLY ADP-RIBOSE GLYCOHYDROLASE"/>
    <property type="match status" value="1"/>
</dbReference>
<accession>A0A2G8JIA1</accession>
<evidence type="ECO:0000313" key="3">
    <source>
        <dbReference type="EMBL" id="PIK35457.1"/>
    </source>
</evidence>
<dbReference type="Proteomes" id="UP000230750">
    <property type="component" value="Unassembled WGS sequence"/>
</dbReference>
<feature type="compositionally biased region" description="Polar residues" evidence="1">
    <location>
        <begin position="124"/>
        <end position="147"/>
    </location>
</feature>
<dbReference type="EMBL" id="MRZV01001898">
    <property type="protein sequence ID" value="PIK35457.1"/>
    <property type="molecule type" value="Genomic_DNA"/>
</dbReference>
<sequence>MSQLDEKKDLNPKRLRQTTLNFTFVKKRKRSITDDLKTSSGEEMLCQTNTDTRGIAPAEVAKNRACMHDNTSSHETKDLSHHSSPKEQKAVALSRYELAGPSHLSKSMDLGEVNAASGDEETMIDNSSQPLFSESDSQDDTQPMSENNVWFGTPLSQLKRAPQCSSCLGQLQPERHFKILFKPKFTDGSIPKPFPDNYQDRWDSNHVRMPCSSENLYPVEAESGKKEVKSRWELIQSSLLHVLSSSVDLEESILHYNTRYNKRWNFEALHHYFTEVLDREESSYFFASVLPGMVQLALELPNICTQPIPLLKQNINQTVFLSQQQLASLLANAFFCTFPRRNAQQKKSEYAAYPDINFNRYIM</sequence>